<reference evidence="3" key="1">
    <citation type="submission" date="2022-11" db="UniProtKB">
        <authorList>
            <consortium name="WormBaseParasite"/>
        </authorList>
    </citation>
    <scope>IDENTIFICATION</scope>
</reference>
<keyword evidence="2" id="KW-1185">Reference proteome</keyword>
<feature type="region of interest" description="Disordered" evidence="1">
    <location>
        <begin position="397"/>
        <end position="475"/>
    </location>
</feature>
<feature type="compositionally biased region" description="Basic and acidic residues" evidence="1">
    <location>
        <begin position="502"/>
        <end position="518"/>
    </location>
</feature>
<sequence>MVVQQMMVKKTDLDWSWLCPESSTTGVVDEEVDVKEENLHDCLSPGRVKSLANATADGPFHAAVKTSLNSSWEQWRMELCPESSTTGVVDEEVEQNEEHLQDCLFPDQAKASVRGCRAYNLLENNSKCSVESLQDVGGTLMKSLDEALCENNVLNLQSSQTDFINAVMLTRLPAKQKKKENKKGWLRICQHQSVLAGHLVHVAPDSISATDSRVIEAMDYFLQRLTFYEKIYGMGPLPVDYERLLPNVLLEVKEKFCNRYTSLIHFAESERVCNAMLQGEAWWTNFLTWLESYVSFNDLVLQARQYWREVATKEQESKDQQVVRPASSCAAPRFSDDFLAAVDPYPRSKAVFSSNKAHKPSHSSSIPLLPAAMDKQIKEKVEADAINRRAWSRKEEERWSKMKSKAEPTHGYQQPEKAVQEGYSSGSWRKEEADDDYQKKMRRDEEYYKDQKEKDNLYWENRAREKEEREEEERCRVRRLEEVEARQKEEREREDVAREIEAREEEQRIREQSIRDDESVFYAHDPNNNSGKM</sequence>
<dbReference type="WBParaSite" id="jg17827">
    <property type="protein sequence ID" value="jg17827"/>
    <property type="gene ID" value="jg17827"/>
</dbReference>
<evidence type="ECO:0000313" key="3">
    <source>
        <dbReference type="WBParaSite" id="jg17827"/>
    </source>
</evidence>
<feature type="region of interest" description="Disordered" evidence="1">
    <location>
        <begin position="502"/>
        <end position="533"/>
    </location>
</feature>
<name>A0A915DAE2_9BILA</name>
<protein>
    <submittedName>
        <fullName evidence="3">Uncharacterized protein</fullName>
    </submittedName>
</protein>
<feature type="compositionally biased region" description="Basic and acidic residues" evidence="1">
    <location>
        <begin position="428"/>
        <end position="475"/>
    </location>
</feature>
<dbReference type="AlphaFoldDB" id="A0A915DAE2"/>
<evidence type="ECO:0000256" key="1">
    <source>
        <dbReference type="SAM" id="MobiDB-lite"/>
    </source>
</evidence>
<feature type="compositionally biased region" description="Basic and acidic residues" evidence="1">
    <location>
        <begin position="397"/>
        <end position="408"/>
    </location>
</feature>
<organism evidence="2 3">
    <name type="scientific">Ditylenchus dipsaci</name>
    <dbReference type="NCBI Taxonomy" id="166011"/>
    <lineage>
        <taxon>Eukaryota</taxon>
        <taxon>Metazoa</taxon>
        <taxon>Ecdysozoa</taxon>
        <taxon>Nematoda</taxon>
        <taxon>Chromadorea</taxon>
        <taxon>Rhabditida</taxon>
        <taxon>Tylenchina</taxon>
        <taxon>Tylenchomorpha</taxon>
        <taxon>Sphaerularioidea</taxon>
        <taxon>Anguinidae</taxon>
        <taxon>Anguininae</taxon>
        <taxon>Ditylenchus</taxon>
    </lineage>
</organism>
<evidence type="ECO:0000313" key="2">
    <source>
        <dbReference type="Proteomes" id="UP000887574"/>
    </source>
</evidence>
<dbReference type="Proteomes" id="UP000887574">
    <property type="component" value="Unplaced"/>
</dbReference>
<proteinExistence type="predicted"/>
<accession>A0A915DAE2</accession>